<evidence type="ECO:0000313" key="1">
    <source>
        <dbReference type="EMBL" id="XFO71155.1"/>
    </source>
</evidence>
<proteinExistence type="predicted"/>
<name>A0ABZ3IZD0_SPOA4</name>
<gene>
    <name evidence="1" type="ORF">SPACI_011700</name>
</gene>
<accession>A0ABZ3IZD0</accession>
<dbReference type="InterPro" id="IPR039498">
    <property type="entry name" value="NTP_transf_5"/>
</dbReference>
<dbReference type="Pfam" id="PF14907">
    <property type="entry name" value="NTP_transf_5"/>
    <property type="match status" value="1"/>
</dbReference>
<evidence type="ECO:0000313" key="2">
    <source>
        <dbReference type="Proteomes" id="UP000216052"/>
    </source>
</evidence>
<organism evidence="1 2">
    <name type="scientific">Sporomusa acidovorans (strain ATCC 49682 / DSM 3132 / Mol)</name>
    <dbReference type="NCBI Taxonomy" id="1123286"/>
    <lineage>
        <taxon>Bacteria</taxon>
        <taxon>Bacillati</taxon>
        <taxon>Bacillota</taxon>
        <taxon>Negativicutes</taxon>
        <taxon>Selenomonadales</taxon>
        <taxon>Sporomusaceae</taxon>
        <taxon>Sporomusa</taxon>
    </lineage>
</organism>
<reference evidence="1" key="1">
    <citation type="submission" date="2024-05" db="EMBL/GenBank/DDBJ databases">
        <title>Isolation and characterization of Sporomusa carbonis sp. nov., a carboxydotrophic hydrogenogen in the genus of Sporomusa isolated from a charcoal burning pile.</title>
        <authorList>
            <person name="Boeer T."/>
            <person name="Rosenbaum F."/>
            <person name="Eysell L."/>
            <person name="Mueller V."/>
            <person name="Daniel R."/>
            <person name="Poehlein A."/>
        </authorList>
    </citation>
    <scope>NUCLEOTIDE SEQUENCE [LARGE SCALE GENOMIC DNA]</scope>
    <source>
        <strain evidence="1">DSM 3132</strain>
    </source>
</reference>
<dbReference type="Proteomes" id="UP000216052">
    <property type="component" value="Chromosome"/>
</dbReference>
<protein>
    <recommendedName>
        <fullName evidence="3">Nucleotidyltransferase family protein</fullName>
    </recommendedName>
</protein>
<sequence length="413" mass="48492">MRTSWSEIYKKLSPELRLILLCSNIETRDANRRQIKLLISGNVNWPDFTRLVLRHRLYPIVYRYFKKLAHPGVPDDVMTNLSQFDKENIYKTLKMLTEFQTLLKSFDEGGITAVPIKGFPLAYQLFGDITLRTSRDLDILISPVDVDRSMKILERKGYVCNQSLNGAFSLKRWMKFNKHLEYQNHHLGICVELHWRLNCHCMDLPQDIIRGNMQLVRMLDYSVKIFGRESLLLYLVIHGAAHGWFRLKWLLDIDTMIRKGDFCWDKLYQLANHLELRTVVNQTLILVRTFFGTPLPDDVTQSARMDTRAHCLANMALHLITDEDNQPSNTKPLIEKCQLFYRQKLYECSLLRTQNKLSFISCVFSPSVEDLELLPLPEKLYFIYYIISPLTWIYRSTFKVMLSLFQGCDSDTL</sequence>
<keyword evidence="2" id="KW-1185">Reference proteome</keyword>
<evidence type="ECO:0008006" key="3">
    <source>
        <dbReference type="Google" id="ProtNLM"/>
    </source>
</evidence>
<dbReference type="EMBL" id="CP155571">
    <property type="protein sequence ID" value="XFO71155.1"/>
    <property type="molecule type" value="Genomic_DNA"/>
</dbReference>